<proteinExistence type="inferred from homology"/>
<dbReference type="GO" id="GO:0002182">
    <property type="term" value="P:cytoplasmic translational elongation"/>
    <property type="evidence" value="ECO:0007669"/>
    <property type="project" value="InterPro"/>
</dbReference>
<evidence type="ECO:0000256" key="4">
    <source>
        <dbReference type="ARBA" id="ARBA00022980"/>
    </source>
</evidence>
<keyword evidence="5" id="KW-0687">Ribonucleoprotein</keyword>
<dbReference type="GO" id="GO:0022625">
    <property type="term" value="C:cytosolic large ribosomal subunit"/>
    <property type="evidence" value="ECO:0007669"/>
    <property type="project" value="InterPro"/>
</dbReference>
<evidence type="ECO:0000313" key="9">
    <source>
        <dbReference type="Proteomes" id="UP001150879"/>
    </source>
</evidence>
<reference evidence="8" key="1">
    <citation type="submission" date="2022-11" db="EMBL/GenBank/DDBJ databases">
        <authorList>
            <person name="Petersen C."/>
        </authorList>
    </citation>
    <scope>NUCLEOTIDE SEQUENCE</scope>
    <source>
        <strain evidence="8">IBT 16849</strain>
    </source>
</reference>
<evidence type="ECO:0000256" key="2">
    <source>
        <dbReference type="ARBA" id="ARBA00011266"/>
    </source>
</evidence>
<evidence type="ECO:0000256" key="7">
    <source>
        <dbReference type="SAM" id="SignalP"/>
    </source>
</evidence>
<reference evidence="8" key="2">
    <citation type="journal article" date="2023" name="IMA Fungus">
        <title>Comparative genomic study of the Penicillium genus elucidates a diverse pangenome and 15 lateral gene transfer events.</title>
        <authorList>
            <person name="Petersen C."/>
            <person name="Sorensen T."/>
            <person name="Nielsen M.R."/>
            <person name="Sondergaard T.E."/>
            <person name="Sorensen J.L."/>
            <person name="Fitzpatrick D.A."/>
            <person name="Frisvad J.C."/>
            <person name="Nielsen K.L."/>
        </authorList>
    </citation>
    <scope>NUCLEOTIDE SEQUENCE</scope>
    <source>
        <strain evidence="8">IBT 16849</strain>
    </source>
</reference>
<keyword evidence="7" id="KW-0732">Signal</keyword>
<feature type="compositionally biased region" description="Low complexity" evidence="6">
    <location>
        <begin position="76"/>
        <end position="100"/>
    </location>
</feature>
<gene>
    <name evidence="8" type="ORF">N7472_006588</name>
</gene>
<dbReference type="GO" id="GO:0003735">
    <property type="term" value="F:structural constituent of ribosome"/>
    <property type="evidence" value="ECO:0007669"/>
    <property type="project" value="InterPro"/>
</dbReference>
<dbReference type="InterPro" id="IPR001859">
    <property type="entry name" value="Ribosomal_P1/P2_euk"/>
</dbReference>
<evidence type="ECO:0000256" key="1">
    <source>
        <dbReference type="ARBA" id="ARBA00005436"/>
    </source>
</evidence>
<dbReference type="InterPro" id="IPR027534">
    <property type="entry name" value="Ribosomal_P1/P2"/>
</dbReference>
<dbReference type="Pfam" id="PF00428">
    <property type="entry name" value="Ribosomal_60s"/>
    <property type="match status" value="1"/>
</dbReference>
<dbReference type="CDD" id="cd05833">
    <property type="entry name" value="Ribosomal_P2"/>
    <property type="match status" value="1"/>
</dbReference>
<dbReference type="Gene3D" id="1.10.10.1410">
    <property type="match status" value="1"/>
</dbReference>
<evidence type="ECO:0008006" key="10">
    <source>
        <dbReference type="Google" id="ProtNLM"/>
    </source>
</evidence>
<accession>A0A9W9MBE7</accession>
<protein>
    <recommendedName>
        <fullName evidence="10">60S acidic ribosomal protein P2</fullName>
    </recommendedName>
</protein>
<comment type="subunit">
    <text evidence="2">P1 and P2 exist as dimers at the large ribosomal subunit.</text>
</comment>
<dbReference type="PANTHER" id="PTHR21141:SF5">
    <property type="entry name" value="LARGE RIBOSOMAL SUBUNIT PROTEIN P2"/>
    <property type="match status" value="1"/>
</dbReference>
<dbReference type="FunFam" id="1.10.10.1410:FF:000002">
    <property type="entry name" value="60S acidic ribosomal protein P2"/>
    <property type="match status" value="1"/>
</dbReference>
<feature type="chain" id="PRO_5040937908" description="60S acidic ribosomal protein P2" evidence="7">
    <location>
        <begin position="27"/>
        <end position="122"/>
    </location>
</feature>
<dbReference type="OrthoDB" id="1227494at2759"/>
<evidence type="ECO:0000256" key="6">
    <source>
        <dbReference type="SAM" id="MobiDB-lite"/>
    </source>
</evidence>
<dbReference type="AlphaFoldDB" id="A0A9W9MBE7"/>
<dbReference type="HAMAP" id="MF_01478">
    <property type="entry name" value="Ribosomal_L12_arch"/>
    <property type="match status" value="1"/>
</dbReference>
<keyword evidence="4" id="KW-0689">Ribosomal protein</keyword>
<evidence type="ECO:0000313" key="8">
    <source>
        <dbReference type="EMBL" id="KAJ5194122.1"/>
    </source>
</evidence>
<name>A0A9W9MBE7_9EURO</name>
<keyword evidence="3" id="KW-0597">Phosphoprotein</keyword>
<feature type="signal peptide" evidence="7">
    <location>
        <begin position="1"/>
        <end position="26"/>
    </location>
</feature>
<sequence>MKESHNNHKRPFKMKYLAAYLLLALAGNEAPSSADIKAVLSSVGIDAEGDRLEKVISELQGKDLQELIAEGSTKLASVPSGGAGAASAPAAAAAGGAAAPAEEKVEEKEEESDEDMGFGLFD</sequence>
<dbReference type="Proteomes" id="UP001150879">
    <property type="component" value="Unassembled WGS sequence"/>
</dbReference>
<comment type="caution">
    <text evidence="8">The sequence shown here is derived from an EMBL/GenBank/DDBJ whole genome shotgun (WGS) entry which is preliminary data.</text>
</comment>
<comment type="similarity">
    <text evidence="1">Belongs to the eukaryotic ribosomal protein P1/P2 family.</text>
</comment>
<evidence type="ECO:0000256" key="5">
    <source>
        <dbReference type="ARBA" id="ARBA00023274"/>
    </source>
</evidence>
<organism evidence="8 9">
    <name type="scientific">Penicillium cf. griseofulvum</name>
    <dbReference type="NCBI Taxonomy" id="2972120"/>
    <lineage>
        <taxon>Eukaryota</taxon>
        <taxon>Fungi</taxon>
        <taxon>Dikarya</taxon>
        <taxon>Ascomycota</taxon>
        <taxon>Pezizomycotina</taxon>
        <taxon>Eurotiomycetes</taxon>
        <taxon>Eurotiomycetidae</taxon>
        <taxon>Eurotiales</taxon>
        <taxon>Aspergillaceae</taxon>
        <taxon>Penicillium</taxon>
    </lineage>
</organism>
<evidence type="ECO:0000256" key="3">
    <source>
        <dbReference type="ARBA" id="ARBA00022553"/>
    </source>
</evidence>
<feature type="region of interest" description="Disordered" evidence="6">
    <location>
        <begin position="76"/>
        <end position="122"/>
    </location>
</feature>
<dbReference type="PANTHER" id="PTHR21141">
    <property type="entry name" value="60S ACIDIC RIBOSOMAL PROTEIN FAMILY MEMBER"/>
    <property type="match status" value="1"/>
</dbReference>
<dbReference type="EMBL" id="JAPQKP010000004">
    <property type="protein sequence ID" value="KAJ5194122.1"/>
    <property type="molecule type" value="Genomic_DNA"/>
</dbReference>
<dbReference type="InterPro" id="IPR038716">
    <property type="entry name" value="P1/P2_N_sf"/>
</dbReference>
<keyword evidence="9" id="KW-1185">Reference proteome</keyword>
<dbReference type="PRINTS" id="PR00456">
    <property type="entry name" value="RIBOSOMALP2"/>
</dbReference>
<dbReference type="InterPro" id="IPR044076">
    <property type="entry name" value="Ribosomal_P2"/>
</dbReference>